<dbReference type="Proteomes" id="UP000050792">
    <property type="component" value="Unassembled WGS sequence"/>
</dbReference>
<dbReference type="AlphaFoldDB" id="A0AA85EXU1"/>
<evidence type="ECO:0000313" key="2">
    <source>
        <dbReference type="Proteomes" id="UP000050792"/>
    </source>
</evidence>
<evidence type="ECO:0000256" key="1">
    <source>
        <dbReference type="SAM" id="MobiDB-lite"/>
    </source>
</evidence>
<name>A0AA85EXU1_9TREM</name>
<dbReference type="WBParaSite" id="SRDH1_28780.1">
    <property type="protein sequence ID" value="SRDH1_28780.1"/>
    <property type="gene ID" value="SRDH1_28780"/>
</dbReference>
<accession>A0AA85EXU1</accession>
<reference evidence="3" key="2">
    <citation type="submission" date="2023-11" db="UniProtKB">
        <authorList>
            <consortium name="WormBaseParasite"/>
        </authorList>
    </citation>
    <scope>IDENTIFICATION</scope>
</reference>
<feature type="region of interest" description="Disordered" evidence="1">
    <location>
        <begin position="46"/>
        <end position="75"/>
    </location>
</feature>
<protein>
    <submittedName>
        <fullName evidence="3">Uncharacterized protein</fullName>
    </submittedName>
</protein>
<proteinExistence type="predicted"/>
<organism evidence="2 3">
    <name type="scientific">Schistosoma rodhaini</name>
    <dbReference type="NCBI Taxonomy" id="6188"/>
    <lineage>
        <taxon>Eukaryota</taxon>
        <taxon>Metazoa</taxon>
        <taxon>Spiralia</taxon>
        <taxon>Lophotrochozoa</taxon>
        <taxon>Platyhelminthes</taxon>
        <taxon>Trematoda</taxon>
        <taxon>Digenea</taxon>
        <taxon>Strigeidida</taxon>
        <taxon>Schistosomatoidea</taxon>
        <taxon>Schistosomatidae</taxon>
        <taxon>Schistosoma</taxon>
    </lineage>
</organism>
<evidence type="ECO:0000313" key="3">
    <source>
        <dbReference type="WBParaSite" id="SRDH1_28780.1"/>
    </source>
</evidence>
<keyword evidence="2" id="KW-1185">Reference proteome</keyword>
<sequence>MRIDLFNYVSNHNSLKRKKTQRTTKHVLNNSIKLIYLLLVRISKRSPQDAQMPKKTDQSQSQTSLRRPKQPIYMN</sequence>
<reference evidence="2" key="1">
    <citation type="submission" date="2022-06" db="EMBL/GenBank/DDBJ databases">
        <authorList>
            <person name="Berger JAMES D."/>
            <person name="Berger JAMES D."/>
        </authorList>
    </citation>
    <scope>NUCLEOTIDE SEQUENCE [LARGE SCALE GENOMIC DNA]</scope>
</reference>